<organism evidence="1">
    <name type="scientific">viral metagenome</name>
    <dbReference type="NCBI Taxonomy" id="1070528"/>
    <lineage>
        <taxon>unclassified sequences</taxon>
        <taxon>metagenomes</taxon>
        <taxon>organismal metagenomes</taxon>
    </lineage>
</organism>
<dbReference type="EMBL" id="MT144017">
    <property type="protein sequence ID" value="QJA46651.1"/>
    <property type="molecule type" value="Genomic_DNA"/>
</dbReference>
<evidence type="ECO:0000313" key="3">
    <source>
        <dbReference type="EMBL" id="QJA86341.1"/>
    </source>
</evidence>
<evidence type="ECO:0000313" key="2">
    <source>
        <dbReference type="EMBL" id="QJA74502.1"/>
    </source>
</evidence>
<sequence>MPLPKDAVLPEEVVYPVLPAGVYVVTIDDIELEIKPSKFKNKDGSPQPDQIQYKVKLITGDDQWVTAWINPSLKVSTKSKRPSLSEFLKAVTGKQYTPEDNDKITGEFLNSLITKELRITTQVRKSETTGKEYATITSFLPLE</sequence>
<reference evidence="1" key="1">
    <citation type="submission" date="2020-03" db="EMBL/GenBank/DDBJ databases">
        <title>The deep terrestrial virosphere.</title>
        <authorList>
            <person name="Holmfeldt K."/>
            <person name="Nilsson E."/>
            <person name="Simone D."/>
            <person name="Lopez-Fernandez M."/>
            <person name="Wu X."/>
            <person name="de Brujin I."/>
            <person name="Lundin D."/>
            <person name="Andersson A."/>
            <person name="Bertilsson S."/>
            <person name="Dopson M."/>
        </authorList>
    </citation>
    <scope>NUCLEOTIDE SEQUENCE</scope>
    <source>
        <strain evidence="2">MM415A01989</strain>
        <strain evidence="3">MM415B02097</strain>
        <strain evidence="1">TM448A00481</strain>
        <strain evidence="4">TM448B01137</strain>
    </source>
</reference>
<name>A0A6H1ZGV2_9ZZZZ</name>
<evidence type="ECO:0000313" key="4">
    <source>
        <dbReference type="EMBL" id="QJH97944.1"/>
    </source>
</evidence>
<dbReference type="EMBL" id="MT142629">
    <property type="protein sequence ID" value="QJA86341.1"/>
    <property type="molecule type" value="Genomic_DNA"/>
</dbReference>
<evidence type="ECO:0008006" key="5">
    <source>
        <dbReference type="Google" id="ProtNLM"/>
    </source>
</evidence>
<evidence type="ECO:0000313" key="1">
    <source>
        <dbReference type="EMBL" id="QJA46651.1"/>
    </source>
</evidence>
<dbReference type="AlphaFoldDB" id="A0A6H1ZGV2"/>
<proteinExistence type="predicted"/>
<gene>
    <name evidence="2" type="ORF">MM415A01989_0008</name>
    <name evidence="3" type="ORF">MM415B02097_0015</name>
    <name evidence="1" type="ORF">TM448A00481_0027</name>
    <name evidence="4" type="ORF">TM448B01137_0013</name>
</gene>
<dbReference type="EMBL" id="MT142102">
    <property type="protein sequence ID" value="QJA74502.1"/>
    <property type="molecule type" value="Genomic_DNA"/>
</dbReference>
<accession>A0A6H1ZGV2</accession>
<protein>
    <recommendedName>
        <fullName evidence="5">DUF669 domain-containing protein</fullName>
    </recommendedName>
</protein>
<dbReference type="EMBL" id="MT144708">
    <property type="protein sequence ID" value="QJH97944.1"/>
    <property type="molecule type" value="Genomic_DNA"/>
</dbReference>